<protein>
    <recommendedName>
        <fullName evidence="2">RND related beta-barrel domain-containing protein</fullName>
    </recommendedName>
</protein>
<feature type="transmembrane region" description="Helical" evidence="1">
    <location>
        <begin position="12"/>
        <end position="29"/>
    </location>
</feature>
<dbReference type="Pfam" id="PF26011">
    <property type="entry name" value="Beta-barrel_RND_rel"/>
    <property type="match status" value="1"/>
</dbReference>
<feature type="domain" description="RND related beta-barrel" evidence="2">
    <location>
        <begin position="233"/>
        <end position="302"/>
    </location>
</feature>
<comment type="caution">
    <text evidence="3">The sequence shown here is derived from an EMBL/GenBank/DDBJ whole genome shotgun (WGS) entry which is preliminary data.</text>
</comment>
<keyword evidence="1" id="KW-1133">Transmembrane helix</keyword>
<organism evidence="3 4">
    <name type="scientific">Parvimonas parva</name>
    <dbReference type="NCBI Taxonomy" id="2769485"/>
    <lineage>
        <taxon>Bacteria</taxon>
        <taxon>Bacillati</taxon>
        <taxon>Bacillota</taxon>
        <taxon>Tissierellia</taxon>
        <taxon>Tissierellales</taxon>
        <taxon>Peptoniphilaceae</taxon>
        <taxon>Parvimonas</taxon>
    </lineage>
</organism>
<dbReference type="RefSeq" id="WP_201275073.1">
    <property type="nucleotide sequence ID" value="NZ_JACVDA010000003.1"/>
</dbReference>
<proteinExistence type="predicted"/>
<gene>
    <name evidence="3" type="ORF">IBJ83_01560</name>
</gene>
<evidence type="ECO:0000313" key="3">
    <source>
        <dbReference type="EMBL" id="MBK1468005.1"/>
    </source>
</evidence>
<sequence length="378" mass="42530">MKKRNNVLSNARGHWVLIIFILFGILFLVKNVFFNKNYSDEIIVLEKPKTYDLKLSSKALVIKDEYLYYLGKSDIEVDSSKVNVDKEIGEVDVSKIDSNFKDYLAEKVETLKKQSESKETNTEKIDLENILKFIRDKNFSKTFDILSSEQNKIAFGKKYSSDKLFRYSLLNDTINSGKIVSKNSGIVLKKIDGLENVYDFSVIDSIDEKDFNFDSSDNISNIEGIKIVDNLKYYLCIRLKTGALDNIAVNNSIKVNIGDSVATGVIKNIKSGSEYDLIVAQFSSAFNEVADKRFIDLNVVKSVTGAFELPSSALTSKDGENYVLTVDSFNNIKRSKVVIKFIDKINSKVYIDSVNSSVGIFSNILKDASKIKEGAILK</sequence>
<dbReference type="InterPro" id="IPR058729">
    <property type="entry name" value="Beta-barrel_RND-rel"/>
</dbReference>
<reference evidence="3 4" key="1">
    <citation type="submission" date="2020-09" db="EMBL/GenBank/DDBJ databases">
        <title>Parvimonas S3374 sp. nov.</title>
        <authorList>
            <person name="Buhl M."/>
        </authorList>
    </citation>
    <scope>NUCLEOTIDE SEQUENCE [LARGE SCALE GENOMIC DNA]</scope>
    <source>
        <strain evidence="3 4">S3374</strain>
    </source>
</reference>
<accession>A0ABS1C7H3</accession>
<keyword evidence="1" id="KW-0812">Transmembrane</keyword>
<evidence type="ECO:0000313" key="4">
    <source>
        <dbReference type="Proteomes" id="UP000823123"/>
    </source>
</evidence>
<evidence type="ECO:0000259" key="2">
    <source>
        <dbReference type="Pfam" id="PF26011"/>
    </source>
</evidence>
<keyword evidence="4" id="KW-1185">Reference proteome</keyword>
<name>A0ABS1C7H3_9FIRM</name>
<evidence type="ECO:0000256" key="1">
    <source>
        <dbReference type="SAM" id="Phobius"/>
    </source>
</evidence>
<dbReference type="EMBL" id="JACVDA010000003">
    <property type="protein sequence ID" value="MBK1468005.1"/>
    <property type="molecule type" value="Genomic_DNA"/>
</dbReference>
<keyword evidence="1" id="KW-0472">Membrane</keyword>
<dbReference type="Proteomes" id="UP000823123">
    <property type="component" value="Unassembled WGS sequence"/>
</dbReference>